<feature type="binding site" evidence="11">
    <location>
        <position position="85"/>
    </location>
    <ligand>
        <name>substrate</name>
    </ligand>
</feature>
<keyword evidence="11" id="KW-0460">Magnesium</keyword>
<dbReference type="GO" id="GO:0008652">
    <property type="term" value="P:amino acid biosynthetic process"/>
    <property type="evidence" value="ECO:0007669"/>
    <property type="project" value="UniProtKB-KW"/>
</dbReference>
<keyword evidence="5 11" id="KW-0808">Transferase</keyword>
<keyword evidence="8 11" id="KW-0067">ATP-binding</keyword>
<feature type="binding site" evidence="11">
    <location>
        <position position="145"/>
    </location>
    <ligand>
        <name>ATP</name>
        <dbReference type="ChEBI" id="CHEBI:30616"/>
    </ligand>
</feature>
<comment type="subcellular location">
    <subcellularLocation>
        <location evidence="11">Cytoplasm</location>
    </subcellularLocation>
</comment>
<dbReference type="EC" id="2.7.1.71" evidence="3 11"/>
<keyword evidence="6 11" id="KW-0547">Nucleotide-binding</keyword>
<comment type="subunit">
    <text evidence="11">Monomer.</text>
</comment>
<feature type="binding site" evidence="11">
    <location>
        <position position="61"/>
    </location>
    <ligand>
        <name>substrate</name>
    </ligand>
</feature>
<evidence type="ECO:0000256" key="8">
    <source>
        <dbReference type="ARBA" id="ARBA00022840"/>
    </source>
</evidence>
<dbReference type="Gene3D" id="3.40.50.300">
    <property type="entry name" value="P-loop containing nucleotide triphosphate hydrolases"/>
    <property type="match status" value="1"/>
</dbReference>
<comment type="catalytic activity">
    <reaction evidence="10 11">
        <text>shikimate + ATP = 3-phosphoshikimate + ADP + H(+)</text>
        <dbReference type="Rhea" id="RHEA:13121"/>
        <dbReference type="ChEBI" id="CHEBI:15378"/>
        <dbReference type="ChEBI" id="CHEBI:30616"/>
        <dbReference type="ChEBI" id="CHEBI:36208"/>
        <dbReference type="ChEBI" id="CHEBI:145989"/>
        <dbReference type="ChEBI" id="CHEBI:456216"/>
        <dbReference type="EC" id="2.7.1.71"/>
    </reaction>
</comment>
<keyword evidence="4 11" id="KW-0028">Amino-acid biosynthesis</keyword>
<evidence type="ECO:0000256" key="3">
    <source>
        <dbReference type="ARBA" id="ARBA00012154"/>
    </source>
</evidence>
<keyword evidence="14" id="KW-1185">Reference proteome</keyword>
<comment type="caution">
    <text evidence="13">The sequence shown here is derived from an EMBL/GenBank/DDBJ whole genome shotgun (WGS) entry which is preliminary data.</text>
</comment>
<organism evidence="13 14">
    <name type="scientific">Flavisphingopyxis soli</name>
    <dbReference type="NCBI Taxonomy" id="2601267"/>
    <lineage>
        <taxon>Bacteria</taxon>
        <taxon>Pseudomonadati</taxon>
        <taxon>Pseudomonadota</taxon>
        <taxon>Alphaproteobacteria</taxon>
        <taxon>Sphingomonadales</taxon>
        <taxon>Sphingopyxidaceae</taxon>
        <taxon>Flavisphingopyxis</taxon>
    </lineage>
</organism>
<dbReference type="NCBIfam" id="NF010552">
    <property type="entry name" value="PRK13946.1"/>
    <property type="match status" value="1"/>
</dbReference>
<dbReference type="GO" id="GO:0000287">
    <property type="term" value="F:magnesium ion binding"/>
    <property type="evidence" value="ECO:0007669"/>
    <property type="project" value="UniProtKB-UniRule"/>
</dbReference>
<comment type="cofactor">
    <cofactor evidence="11">
        <name>Mg(2+)</name>
        <dbReference type="ChEBI" id="CHEBI:18420"/>
    </cofactor>
    <text evidence="11">Binds 1 Mg(2+) ion per subunit.</text>
</comment>
<name>A0A5C6U7L5_9SPHN</name>
<evidence type="ECO:0000256" key="1">
    <source>
        <dbReference type="ARBA" id="ARBA00004842"/>
    </source>
</evidence>
<proteinExistence type="inferred from homology"/>
<dbReference type="PRINTS" id="PR01100">
    <property type="entry name" value="SHIKIMTKNASE"/>
</dbReference>
<accession>A0A5C6U7L5</accession>
<dbReference type="OrthoDB" id="9800332at2"/>
<dbReference type="GO" id="GO:0005524">
    <property type="term" value="F:ATP binding"/>
    <property type="evidence" value="ECO:0007669"/>
    <property type="project" value="UniProtKB-UniRule"/>
</dbReference>
<evidence type="ECO:0000256" key="7">
    <source>
        <dbReference type="ARBA" id="ARBA00022777"/>
    </source>
</evidence>
<dbReference type="AlphaFoldDB" id="A0A5C6U7L5"/>
<comment type="similarity">
    <text evidence="2 11">Belongs to the shikimate kinase family.</text>
</comment>
<dbReference type="GO" id="GO:0009423">
    <property type="term" value="P:chorismate biosynthetic process"/>
    <property type="evidence" value="ECO:0007669"/>
    <property type="project" value="UniProtKB-UniRule"/>
</dbReference>
<dbReference type="GO" id="GO:0005829">
    <property type="term" value="C:cytosol"/>
    <property type="evidence" value="ECO:0007669"/>
    <property type="project" value="TreeGrafter"/>
</dbReference>
<evidence type="ECO:0000256" key="6">
    <source>
        <dbReference type="ARBA" id="ARBA00022741"/>
    </source>
</evidence>
<evidence type="ECO:0000256" key="4">
    <source>
        <dbReference type="ARBA" id="ARBA00022605"/>
    </source>
</evidence>
<dbReference type="SUPFAM" id="SSF52540">
    <property type="entry name" value="P-loop containing nucleoside triphosphate hydrolases"/>
    <property type="match status" value="1"/>
</dbReference>
<dbReference type="CDD" id="cd00464">
    <property type="entry name" value="SK"/>
    <property type="match status" value="1"/>
</dbReference>
<dbReference type="InterPro" id="IPR027417">
    <property type="entry name" value="P-loop_NTPase"/>
</dbReference>
<dbReference type="InterPro" id="IPR000623">
    <property type="entry name" value="Shikimate_kinase/TSH1"/>
</dbReference>
<dbReference type="Proteomes" id="UP000321129">
    <property type="component" value="Unassembled WGS sequence"/>
</dbReference>
<feature type="region of interest" description="Disordered" evidence="12">
    <location>
        <begin position="1"/>
        <end position="22"/>
    </location>
</feature>
<comment type="pathway">
    <text evidence="1 11">Metabolic intermediate biosynthesis; chorismate biosynthesis; chorismate from D-erythrose 4-phosphate and phosphoenolpyruvate: step 5/7.</text>
</comment>
<evidence type="ECO:0000256" key="9">
    <source>
        <dbReference type="ARBA" id="ARBA00023141"/>
    </source>
</evidence>
<evidence type="ECO:0000256" key="10">
    <source>
        <dbReference type="ARBA" id="ARBA00048567"/>
    </source>
</evidence>
<feature type="binding site" evidence="11">
    <location>
        <position position="107"/>
    </location>
    <ligand>
        <name>substrate</name>
    </ligand>
</feature>
<evidence type="ECO:0000313" key="14">
    <source>
        <dbReference type="Proteomes" id="UP000321129"/>
    </source>
</evidence>
<dbReference type="PANTHER" id="PTHR21087:SF16">
    <property type="entry name" value="SHIKIMATE KINASE 1, CHLOROPLASTIC"/>
    <property type="match status" value="1"/>
</dbReference>
<comment type="function">
    <text evidence="11">Catalyzes the specific phosphorylation of the 3-hydroxyl group of shikimic acid using ATP as a cosubstrate.</text>
</comment>
<evidence type="ECO:0000256" key="2">
    <source>
        <dbReference type="ARBA" id="ARBA00006997"/>
    </source>
</evidence>
<keyword evidence="11" id="KW-0479">Metal-binding</keyword>
<keyword evidence="7 11" id="KW-0418">Kinase</keyword>
<feature type="binding site" evidence="11">
    <location>
        <begin position="39"/>
        <end position="44"/>
    </location>
    <ligand>
        <name>ATP</name>
        <dbReference type="ChEBI" id="CHEBI:30616"/>
    </ligand>
</feature>
<dbReference type="InterPro" id="IPR023000">
    <property type="entry name" value="Shikimate_kinase_CS"/>
</dbReference>
<feature type="binding site" evidence="11">
    <location>
        <position position="43"/>
    </location>
    <ligand>
        <name>Mg(2+)</name>
        <dbReference type="ChEBI" id="CHEBI:18420"/>
    </ligand>
</feature>
<gene>
    <name evidence="11" type="primary">aroK</name>
    <name evidence="13" type="ORF">FSZ31_07865</name>
</gene>
<feature type="binding site" evidence="11">
    <location>
        <position position="164"/>
    </location>
    <ligand>
        <name>substrate</name>
    </ligand>
</feature>
<dbReference type="UniPathway" id="UPA00053">
    <property type="reaction ID" value="UER00088"/>
</dbReference>
<dbReference type="GO" id="GO:0009073">
    <property type="term" value="P:aromatic amino acid family biosynthetic process"/>
    <property type="evidence" value="ECO:0007669"/>
    <property type="project" value="UniProtKB-KW"/>
</dbReference>
<protein>
    <recommendedName>
        <fullName evidence="3 11">Shikimate kinase</fullName>
        <shortName evidence="11">SK</shortName>
        <ecNumber evidence="3 11">2.7.1.71</ecNumber>
    </recommendedName>
</protein>
<dbReference type="GO" id="GO:0004765">
    <property type="term" value="F:shikimate kinase activity"/>
    <property type="evidence" value="ECO:0007669"/>
    <property type="project" value="UniProtKB-UniRule"/>
</dbReference>
<evidence type="ECO:0000256" key="11">
    <source>
        <dbReference type="HAMAP-Rule" id="MF_00109"/>
    </source>
</evidence>
<keyword evidence="9 11" id="KW-0057">Aromatic amino acid biosynthesis</keyword>
<evidence type="ECO:0000313" key="13">
    <source>
        <dbReference type="EMBL" id="TXC68872.1"/>
    </source>
</evidence>
<dbReference type="Pfam" id="PF01202">
    <property type="entry name" value="SKI"/>
    <property type="match status" value="1"/>
</dbReference>
<dbReference type="PROSITE" id="PS01128">
    <property type="entry name" value="SHIKIMATE_KINASE"/>
    <property type="match status" value="1"/>
</dbReference>
<reference evidence="13 14" key="1">
    <citation type="submission" date="2019-08" db="EMBL/GenBank/DDBJ databases">
        <title>Sphingorhabdus soil sp. nov., isolated from arctic soil.</title>
        <authorList>
            <person name="Liu Y."/>
        </authorList>
    </citation>
    <scope>NUCLEOTIDE SEQUENCE [LARGE SCALE GENOMIC DNA]</scope>
    <source>
        <strain evidence="13 14">D-2Q-5-6</strain>
    </source>
</reference>
<evidence type="ECO:0000256" key="12">
    <source>
        <dbReference type="SAM" id="MobiDB-lite"/>
    </source>
</evidence>
<dbReference type="PANTHER" id="PTHR21087">
    <property type="entry name" value="SHIKIMATE KINASE"/>
    <property type="match status" value="1"/>
</dbReference>
<dbReference type="EMBL" id="VOPY01000002">
    <property type="protein sequence ID" value="TXC68872.1"/>
    <property type="molecule type" value="Genomic_DNA"/>
</dbReference>
<sequence length="198" mass="21525">MQRNPKTSPQPSPTRAANAVGPLPPAVASRTIVLVGLMGAGKTTVGRRLARVLKRRFVDADSEIEHAADMAIADMFERYGEEEFRDGERRVIARLLDSEPIVLATGGGAFIDPETRALIAARGISVWLDADLAVLAERVVRRDTRPLLRGDDPLTLLGALAEKRLPIYAQADIRVESSQAPHDRTISSILTELAAWKG</sequence>
<feature type="compositionally biased region" description="Polar residues" evidence="12">
    <location>
        <begin position="1"/>
        <end position="15"/>
    </location>
</feature>
<evidence type="ECO:0000256" key="5">
    <source>
        <dbReference type="ARBA" id="ARBA00022679"/>
    </source>
</evidence>
<keyword evidence="11" id="KW-0963">Cytoplasm</keyword>
<dbReference type="HAMAP" id="MF_00109">
    <property type="entry name" value="Shikimate_kinase"/>
    <property type="match status" value="1"/>
</dbReference>
<dbReference type="InterPro" id="IPR031322">
    <property type="entry name" value="Shikimate/glucono_kinase"/>
</dbReference>
<comment type="caution">
    <text evidence="11">Lacks conserved residue(s) required for the propagation of feature annotation.</text>
</comment>
<dbReference type="RefSeq" id="WP_147122827.1">
    <property type="nucleotide sequence ID" value="NZ_VOPY01000002.1"/>
</dbReference>